<protein>
    <recommendedName>
        <fullName evidence="2">Novel STAND NTPase 3 domain-containing protein</fullName>
    </recommendedName>
</protein>
<evidence type="ECO:0000313" key="3">
    <source>
        <dbReference type="EMBL" id="QKD05652.1"/>
    </source>
</evidence>
<gene>
    <name evidence="3" type="ORF">EB235_32670</name>
</gene>
<accession>A0A6M7WU13</accession>
<dbReference type="InterPro" id="IPR049050">
    <property type="entry name" value="nSTAND3"/>
</dbReference>
<evidence type="ECO:0000259" key="2">
    <source>
        <dbReference type="Pfam" id="PF20720"/>
    </source>
</evidence>
<feature type="region of interest" description="Disordered" evidence="1">
    <location>
        <begin position="727"/>
        <end position="746"/>
    </location>
</feature>
<proteinExistence type="predicted"/>
<evidence type="ECO:0000256" key="1">
    <source>
        <dbReference type="SAM" id="MobiDB-lite"/>
    </source>
</evidence>
<dbReference type="EMBL" id="CP033367">
    <property type="protein sequence ID" value="QKD05652.1"/>
    <property type="molecule type" value="Genomic_DNA"/>
</dbReference>
<sequence length="758" mass="82951">MQFWQIDLIRPKTSKTGCGIMSYDLSALGWKAFQDLAAAVAAEILKRPVQTFLGSNDGGRDAAFLGRWEDSDGATSKSTIQCKFLGKPGANLALSDLKDELPKAEKLAADGLAEDYIILTNAGVSGDADAQICAAFEGAGVKRCRTFGGTWIIQQLTENPKLRMLVPRVYGIGDLSHIITGHGYKQAKAILESMGSDLSCFVPTDAYRSAVKALQEHGFVILLGDPASGKSTIAAILALGAIDDGCLGALKINSPDQLNLWHPGERQFLWVDDAFGPNHFDASRMSRWNAELGTLRAAVEGGARIVFTSRNYIWEAAKPHLKTSSFSLLKESQVVVNVHALSDEERAQMLYNHVRRAQPQQIRHRLKPFLPAIAVSKAFLPETARRLGDPLFTKNLIIGEERLTRLVEHPVEFLTEVLAQLDDASRAAVALIFLNSQAGVPSPITASPALEMVTRLVGVKPADLARAMQHLNDSLTRLISEDDGNRWVFRHPTITDAFATLVAASPELVELYAHGAKLDRLLGEVACNSKAAEDGRIRVPPALYPGLIERLKASPLDESLKSFLGARCERAFLAMVLEARPDILEWAARAPASGQALGGKLLIAALASWGLLPEEVRQKMVADIREQSITWLDAKPLTDTLLRQIFKDAEFADYAEAFRKEWLSDIPSVFGEFSRFSSEDAPGMYKEFKENLKVAQAYFELKSDDSFDELYAEIDVHIEELESLQSAPDSSAWSPTSMEKSAVLPSDGPGLIFHDVDG</sequence>
<dbReference type="AlphaFoldDB" id="A0A6M7WU13"/>
<name>A0A6M7WU13_RHILI</name>
<dbReference type="InterPro" id="IPR027417">
    <property type="entry name" value="P-loop_NTPase"/>
</dbReference>
<dbReference type="Pfam" id="PF20720">
    <property type="entry name" value="nSTAND3"/>
    <property type="match status" value="1"/>
</dbReference>
<reference evidence="3 4" key="1">
    <citation type="submission" date="2018-10" db="EMBL/GenBank/DDBJ databases">
        <authorList>
            <person name="Perry B.J."/>
            <person name="Sullivan J.T."/>
            <person name="Murphy R.J.T."/>
            <person name="Ramsay J.P."/>
            <person name="Ronson C.W."/>
        </authorList>
    </citation>
    <scope>NUCLEOTIDE SEQUENCE [LARGE SCALE GENOMIC DNA]</scope>
    <source>
        <strain evidence="3 4">R88b</strain>
    </source>
</reference>
<dbReference type="Proteomes" id="UP000503017">
    <property type="component" value="Chromosome"/>
</dbReference>
<feature type="domain" description="Novel STAND NTPase 3" evidence="2">
    <location>
        <begin position="201"/>
        <end position="355"/>
    </location>
</feature>
<evidence type="ECO:0000313" key="4">
    <source>
        <dbReference type="Proteomes" id="UP000503017"/>
    </source>
</evidence>
<dbReference type="SUPFAM" id="SSF52540">
    <property type="entry name" value="P-loop containing nucleoside triphosphate hydrolases"/>
    <property type="match status" value="1"/>
</dbReference>
<organism evidence="3 4">
    <name type="scientific">Mesorhizobium loti R88b</name>
    <dbReference type="NCBI Taxonomy" id="935548"/>
    <lineage>
        <taxon>Bacteria</taxon>
        <taxon>Pseudomonadati</taxon>
        <taxon>Pseudomonadota</taxon>
        <taxon>Alphaproteobacteria</taxon>
        <taxon>Hyphomicrobiales</taxon>
        <taxon>Phyllobacteriaceae</taxon>
        <taxon>Mesorhizobium</taxon>
    </lineage>
</organism>
<feature type="compositionally biased region" description="Polar residues" evidence="1">
    <location>
        <begin position="727"/>
        <end position="739"/>
    </location>
</feature>